<dbReference type="Proteomes" id="UP000001628">
    <property type="component" value="Unassembled WGS sequence"/>
</dbReference>
<reference evidence="1 2" key="1">
    <citation type="journal article" date="2011" name="PLoS Genet.">
        <title>Comparative genomic analysis of human fungal pathogens causing paracoccidioidomycosis.</title>
        <authorList>
            <person name="Desjardins C.A."/>
            <person name="Champion M.D."/>
            <person name="Holder J.W."/>
            <person name="Muszewska A."/>
            <person name="Goldberg J."/>
            <person name="Bailao A.M."/>
            <person name="Brigido M.M."/>
            <person name="Ferreira M.E."/>
            <person name="Garcia A.M."/>
            <person name="Grynberg M."/>
            <person name="Gujja S."/>
            <person name="Heiman D.I."/>
            <person name="Henn M.R."/>
            <person name="Kodira C.D."/>
            <person name="Leon-Narvaez H."/>
            <person name="Longo L.V."/>
            <person name="Ma L.J."/>
            <person name="Malavazi I."/>
            <person name="Matsuo A.L."/>
            <person name="Morais F.V."/>
            <person name="Pereira M."/>
            <person name="Rodriguez-Brito S."/>
            <person name="Sakthikumar S."/>
            <person name="Salem-Izacc S.M."/>
            <person name="Sykes S.M."/>
            <person name="Teixeira M.M."/>
            <person name="Vallejo M.C."/>
            <person name="Walter M.E."/>
            <person name="Yandava C."/>
            <person name="Young S."/>
            <person name="Zeng Q."/>
            <person name="Zucker J."/>
            <person name="Felipe M.S."/>
            <person name="Goldman G.H."/>
            <person name="Haas B.J."/>
            <person name="McEwen J.G."/>
            <person name="Nino-Vega G."/>
            <person name="Puccia R."/>
            <person name="San-Blas G."/>
            <person name="Soares C.M."/>
            <person name="Birren B.W."/>
            <person name="Cuomo C.A."/>
        </authorList>
    </citation>
    <scope>NUCLEOTIDE SEQUENCE [LARGE SCALE GENOMIC DNA]</scope>
    <source>
        <strain evidence="1 2">Pb18</strain>
    </source>
</reference>
<protein>
    <submittedName>
        <fullName evidence="1">Uncharacterized protein</fullName>
    </submittedName>
</protein>
<gene>
    <name evidence="1" type="ORF">PADG_11992</name>
</gene>
<accession>A0A0A0HWT2</accession>
<organism evidence="1 2">
    <name type="scientific">Paracoccidioides brasiliensis (strain Pb18)</name>
    <dbReference type="NCBI Taxonomy" id="502780"/>
    <lineage>
        <taxon>Eukaryota</taxon>
        <taxon>Fungi</taxon>
        <taxon>Dikarya</taxon>
        <taxon>Ascomycota</taxon>
        <taxon>Pezizomycotina</taxon>
        <taxon>Eurotiomycetes</taxon>
        <taxon>Eurotiomycetidae</taxon>
        <taxon>Onygenales</taxon>
        <taxon>Ajellomycetaceae</taxon>
        <taxon>Paracoccidioides</taxon>
    </lineage>
</organism>
<dbReference type="EMBL" id="KN275963">
    <property type="protein sequence ID" value="KGM91855.1"/>
    <property type="molecule type" value="Genomic_DNA"/>
</dbReference>
<dbReference type="VEuPathDB" id="FungiDB:PADG_11992"/>
<evidence type="ECO:0000313" key="2">
    <source>
        <dbReference type="Proteomes" id="UP000001628"/>
    </source>
</evidence>
<dbReference type="RefSeq" id="XP_010761585.1">
    <property type="nucleotide sequence ID" value="XM_010763283.1"/>
</dbReference>
<sequence>MNKNVCLGNWWIKDISFSISNFDSRIFDKIELFRRQIVAGGLTTQVDKRSSSRLRSVNLNCKQRKIKGSQSHEIVRQIASTSILEQQFAGKGIKRKTSDLSEATAELIETPSNSGKHRENQQ</sequence>
<keyword evidence="2" id="KW-1185">Reference proteome</keyword>
<dbReference type="InParanoid" id="A0A0A0HWT2"/>
<dbReference type="GeneID" id="22587889"/>
<proteinExistence type="predicted"/>
<dbReference type="AlphaFoldDB" id="A0A0A0HWT2"/>
<evidence type="ECO:0000313" key="1">
    <source>
        <dbReference type="EMBL" id="KGM91855.1"/>
    </source>
</evidence>
<name>A0A0A0HWT2_PARBD</name>
<dbReference type="KEGG" id="pbn:PADG_11992"/>
<dbReference type="HOGENOM" id="CLU_2027444_0_0_1"/>